<dbReference type="PANTHER" id="PTHR46797:SF1">
    <property type="entry name" value="METHYLPHOSPHONATE SYNTHASE"/>
    <property type="match status" value="1"/>
</dbReference>
<dbReference type="Proteomes" id="UP000182229">
    <property type="component" value="Unassembled WGS sequence"/>
</dbReference>
<dbReference type="AlphaFoldDB" id="A0A1L9AVA4"/>
<gene>
    <name evidence="3" type="ORF">BON30_46300</name>
</gene>
<dbReference type="InterPro" id="IPR010982">
    <property type="entry name" value="Lambda_DNA-bd_dom_sf"/>
</dbReference>
<reference evidence="3 4" key="2">
    <citation type="submission" date="2016-12" db="EMBL/GenBank/DDBJ databases">
        <title>Draft Genome Sequence of Cystobacter ferrugineus Strain Cbfe23.</title>
        <authorList>
            <person name="Akbar S."/>
            <person name="Dowd S.E."/>
            <person name="Stevens D.C."/>
        </authorList>
    </citation>
    <scope>NUCLEOTIDE SEQUENCE [LARGE SCALE GENOMIC DNA]</scope>
    <source>
        <strain evidence="3 4">Cbfe23</strain>
    </source>
</reference>
<evidence type="ECO:0000256" key="1">
    <source>
        <dbReference type="ARBA" id="ARBA00023125"/>
    </source>
</evidence>
<accession>A0A1L9AVA4</accession>
<feature type="domain" description="HTH cro/C1-type" evidence="2">
    <location>
        <begin position="20"/>
        <end position="73"/>
    </location>
</feature>
<comment type="caution">
    <text evidence="3">The sequence shown here is derived from an EMBL/GenBank/DDBJ whole genome shotgun (WGS) entry which is preliminary data.</text>
</comment>
<protein>
    <submittedName>
        <fullName evidence="3">Transcriptional regulator</fullName>
    </submittedName>
</protein>
<dbReference type="PROSITE" id="PS50943">
    <property type="entry name" value="HTH_CROC1"/>
    <property type="match status" value="1"/>
</dbReference>
<name>A0A1L9AVA4_9BACT</name>
<dbReference type="SMART" id="SM00530">
    <property type="entry name" value="HTH_XRE"/>
    <property type="match status" value="1"/>
</dbReference>
<dbReference type="SUPFAM" id="SSF47413">
    <property type="entry name" value="lambda repressor-like DNA-binding domains"/>
    <property type="match status" value="1"/>
</dbReference>
<dbReference type="STRING" id="83449.BON30_46300"/>
<evidence type="ECO:0000259" key="2">
    <source>
        <dbReference type="PROSITE" id="PS50943"/>
    </source>
</evidence>
<dbReference type="InterPro" id="IPR001387">
    <property type="entry name" value="Cro/C1-type_HTH"/>
</dbReference>
<dbReference type="EMBL" id="MPIN01000025">
    <property type="protein sequence ID" value="OJH33941.1"/>
    <property type="molecule type" value="Genomic_DNA"/>
</dbReference>
<proteinExistence type="predicted"/>
<evidence type="ECO:0000313" key="4">
    <source>
        <dbReference type="Proteomes" id="UP000182229"/>
    </source>
</evidence>
<dbReference type="OrthoDB" id="5343295at2"/>
<dbReference type="GO" id="GO:0003700">
    <property type="term" value="F:DNA-binding transcription factor activity"/>
    <property type="evidence" value="ECO:0007669"/>
    <property type="project" value="TreeGrafter"/>
</dbReference>
<organism evidence="3 4">
    <name type="scientific">Cystobacter ferrugineus</name>
    <dbReference type="NCBI Taxonomy" id="83449"/>
    <lineage>
        <taxon>Bacteria</taxon>
        <taxon>Pseudomonadati</taxon>
        <taxon>Myxococcota</taxon>
        <taxon>Myxococcia</taxon>
        <taxon>Myxococcales</taxon>
        <taxon>Cystobacterineae</taxon>
        <taxon>Archangiaceae</taxon>
        <taxon>Cystobacter</taxon>
    </lineage>
</organism>
<dbReference type="RefSeq" id="WP_071905058.1">
    <property type="nucleotide sequence ID" value="NZ_MPIN01000025.1"/>
</dbReference>
<dbReference type="PANTHER" id="PTHR46797">
    <property type="entry name" value="HTH-TYPE TRANSCRIPTIONAL REGULATOR"/>
    <property type="match status" value="1"/>
</dbReference>
<reference evidence="4" key="1">
    <citation type="submission" date="2016-11" db="EMBL/GenBank/DDBJ databases">
        <authorList>
            <person name="Shukria A."/>
            <person name="Stevens D.C."/>
        </authorList>
    </citation>
    <scope>NUCLEOTIDE SEQUENCE [LARGE SCALE GENOMIC DNA]</scope>
    <source>
        <strain evidence="4">Cbfe23</strain>
    </source>
</reference>
<keyword evidence="4" id="KW-1185">Reference proteome</keyword>
<dbReference type="GO" id="GO:0003677">
    <property type="term" value="F:DNA binding"/>
    <property type="evidence" value="ECO:0007669"/>
    <property type="project" value="UniProtKB-KW"/>
</dbReference>
<dbReference type="GO" id="GO:0005829">
    <property type="term" value="C:cytosol"/>
    <property type="evidence" value="ECO:0007669"/>
    <property type="project" value="TreeGrafter"/>
</dbReference>
<dbReference type="Gene3D" id="1.10.260.40">
    <property type="entry name" value="lambda repressor-like DNA-binding domains"/>
    <property type="match status" value="1"/>
</dbReference>
<evidence type="ECO:0000313" key="3">
    <source>
        <dbReference type="EMBL" id="OJH33941.1"/>
    </source>
</evidence>
<sequence>MAPADKTRTALAAQVGSAARAARLRAEWTQEEVAERAGLVTEVYGRLERGRLLPSVPTLLRLCRVLRVDANALLGFSTSSTPSWLTPLPAPRVPPAARRLLRTVLRLTPKQLEVLGFAARAMVASSRPRGSSEAKPRGT</sequence>
<dbReference type="InterPro" id="IPR050807">
    <property type="entry name" value="TransReg_Diox_bact_type"/>
</dbReference>
<keyword evidence="1" id="KW-0238">DNA-binding</keyword>
<dbReference type="CDD" id="cd00093">
    <property type="entry name" value="HTH_XRE"/>
    <property type="match status" value="1"/>
</dbReference>
<dbReference type="Pfam" id="PF13560">
    <property type="entry name" value="HTH_31"/>
    <property type="match status" value="1"/>
</dbReference>